<dbReference type="InterPro" id="IPR029060">
    <property type="entry name" value="PIN-like_dom_sf"/>
</dbReference>
<evidence type="ECO:0000313" key="3">
    <source>
        <dbReference type="Proteomes" id="UP000663720"/>
    </source>
</evidence>
<evidence type="ECO:0000313" key="2">
    <source>
        <dbReference type="EMBL" id="QTA80627.1"/>
    </source>
</evidence>
<accession>A0A975B8H9</accession>
<feature type="domain" description="PIN" evidence="1">
    <location>
        <begin position="5"/>
        <end position="118"/>
    </location>
</feature>
<evidence type="ECO:0000259" key="1">
    <source>
        <dbReference type="Pfam" id="PF01850"/>
    </source>
</evidence>
<gene>
    <name evidence="2" type="ORF">dnl_29380</name>
</gene>
<dbReference type="CDD" id="cd18692">
    <property type="entry name" value="PIN_VapC-like"/>
    <property type="match status" value="1"/>
</dbReference>
<protein>
    <submittedName>
        <fullName evidence="2">PIN domain-containing protein</fullName>
    </submittedName>
</protein>
<reference evidence="2" key="1">
    <citation type="journal article" date="2021" name="Microb. Physiol.">
        <title>Proteogenomic Insights into the Physiology of Marine, Sulfate-Reducing, Filamentous Desulfonema limicola and Desulfonema magnum.</title>
        <authorList>
            <person name="Schnaars V."/>
            <person name="Wohlbrand L."/>
            <person name="Scheve S."/>
            <person name="Hinrichs C."/>
            <person name="Reinhardt R."/>
            <person name="Rabus R."/>
        </authorList>
    </citation>
    <scope>NUCLEOTIDE SEQUENCE</scope>
    <source>
        <strain evidence="2">5ac10</strain>
    </source>
</reference>
<dbReference type="InterPro" id="IPR002716">
    <property type="entry name" value="PIN_dom"/>
</dbReference>
<name>A0A975B8H9_9BACT</name>
<dbReference type="Pfam" id="PF01850">
    <property type="entry name" value="PIN"/>
    <property type="match status" value="1"/>
</dbReference>
<dbReference type="Gene3D" id="3.40.50.1010">
    <property type="entry name" value="5'-nuclease"/>
    <property type="match status" value="1"/>
</dbReference>
<proteinExistence type="predicted"/>
<dbReference type="Proteomes" id="UP000663720">
    <property type="component" value="Chromosome"/>
</dbReference>
<dbReference type="RefSeq" id="WP_207692260.1">
    <property type="nucleotide sequence ID" value="NZ_CP061799.1"/>
</dbReference>
<dbReference type="AlphaFoldDB" id="A0A975B8H9"/>
<keyword evidence="3" id="KW-1185">Reference proteome</keyword>
<dbReference type="SUPFAM" id="SSF88723">
    <property type="entry name" value="PIN domain-like"/>
    <property type="match status" value="1"/>
</dbReference>
<dbReference type="KEGG" id="dli:dnl_29380"/>
<organism evidence="2 3">
    <name type="scientific">Desulfonema limicola</name>
    <dbReference type="NCBI Taxonomy" id="45656"/>
    <lineage>
        <taxon>Bacteria</taxon>
        <taxon>Pseudomonadati</taxon>
        <taxon>Thermodesulfobacteriota</taxon>
        <taxon>Desulfobacteria</taxon>
        <taxon>Desulfobacterales</taxon>
        <taxon>Desulfococcaceae</taxon>
        <taxon>Desulfonema</taxon>
    </lineage>
</organism>
<sequence length="140" mass="16032">MNGKYFLDTNILIYSIGNLIPKKITSVSLIGKNAMISTQIITESANVMYRKLKYGYSEIRSVTDKFAEKMNLHIITHHTIRTAFDIAEKYGYSYYDSQVIACAVESECAILYSEDLQHNQLIENCLRIINPFQTFAKTDT</sequence>
<dbReference type="EMBL" id="CP061799">
    <property type="protein sequence ID" value="QTA80627.1"/>
    <property type="molecule type" value="Genomic_DNA"/>
</dbReference>